<feature type="transmembrane region" description="Helical" evidence="6">
    <location>
        <begin position="179"/>
        <end position="198"/>
    </location>
</feature>
<evidence type="ECO:0000313" key="9">
    <source>
        <dbReference type="Proteomes" id="UP000022141"/>
    </source>
</evidence>
<dbReference type="STRING" id="1454004.AW11_02330"/>
<reference evidence="8" key="1">
    <citation type="submission" date="2014-02" db="EMBL/GenBank/DDBJ databases">
        <title>Expanding our view of genomic diversity in Candidatus Accumulibacter clades.</title>
        <authorList>
            <person name="Skennerton C.T."/>
            <person name="Barr J.J."/>
            <person name="Slater F.R."/>
            <person name="Bond P.L."/>
            <person name="Tyson G.W."/>
        </authorList>
    </citation>
    <scope>NUCLEOTIDE SEQUENCE [LARGE SCALE GENOMIC DNA]</scope>
</reference>
<sequence length="292" mass="30310">MTAASITRLFLLAAIWGASFLFMRVSVPAFGPVALITFRVGIAAVFLWLVARVLKQSLEMGRKWKYFLSIGVLNSALPFLLFAYAAQSLPASLLAILNATSPLFGAAIGTLWLSVPLTGAVALGLGCGLAGVSVLVGQNLALAGSAEWPAVAAGLLAPLSYSLASIYTKAHPGLATPFANAHGSMWMATLVLLPLFLLAPVRHAPDGGDWAAVSLLAIVCTGAAYLLYFRLIEDVGPTRALSVTFLIPVFGVLWGALFLDEAVGWHTLIGGALILTGIALTAGLVGPRGQTA</sequence>
<dbReference type="Pfam" id="PF00892">
    <property type="entry name" value="EamA"/>
    <property type="match status" value="2"/>
</dbReference>
<evidence type="ECO:0000259" key="7">
    <source>
        <dbReference type="Pfam" id="PF00892"/>
    </source>
</evidence>
<dbReference type="PANTHER" id="PTHR32322:SF2">
    <property type="entry name" value="EAMA DOMAIN-CONTAINING PROTEIN"/>
    <property type="match status" value="1"/>
</dbReference>
<protein>
    <submittedName>
        <fullName evidence="8">DMT superfamily transporter inner membrane protein</fullName>
    </submittedName>
</protein>
<dbReference type="GO" id="GO:0016020">
    <property type="term" value="C:membrane"/>
    <property type="evidence" value="ECO:0007669"/>
    <property type="project" value="UniProtKB-SubCell"/>
</dbReference>
<dbReference type="AlphaFoldDB" id="A0A011PKM1"/>
<keyword evidence="3 6" id="KW-0812">Transmembrane</keyword>
<dbReference type="EMBL" id="JEMY01000029">
    <property type="protein sequence ID" value="EXI88036.1"/>
    <property type="molecule type" value="Genomic_DNA"/>
</dbReference>
<name>A0A011PKM1_ACCRE</name>
<feature type="transmembrane region" description="Helical" evidence="6">
    <location>
        <begin position="240"/>
        <end position="259"/>
    </location>
</feature>
<evidence type="ECO:0000256" key="6">
    <source>
        <dbReference type="SAM" id="Phobius"/>
    </source>
</evidence>
<dbReference type="PATRIC" id="fig|1454004.3.peg.2407"/>
<keyword evidence="4 6" id="KW-1133">Transmembrane helix</keyword>
<dbReference type="PANTHER" id="PTHR32322">
    <property type="entry name" value="INNER MEMBRANE TRANSPORTER"/>
    <property type="match status" value="1"/>
</dbReference>
<organism evidence="8 9">
    <name type="scientific">Accumulibacter regalis</name>
    <dbReference type="NCBI Taxonomy" id="522306"/>
    <lineage>
        <taxon>Bacteria</taxon>
        <taxon>Pseudomonadati</taxon>
        <taxon>Pseudomonadota</taxon>
        <taxon>Betaproteobacteria</taxon>
        <taxon>Candidatus Accumulibacter</taxon>
    </lineage>
</organism>
<gene>
    <name evidence="8" type="ORF">AW11_02330</name>
</gene>
<comment type="subcellular location">
    <subcellularLocation>
        <location evidence="1">Membrane</location>
        <topology evidence="1">Multi-pass membrane protein</topology>
    </subcellularLocation>
</comment>
<dbReference type="eggNOG" id="COG0697">
    <property type="taxonomic scope" value="Bacteria"/>
</dbReference>
<feature type="transmembrane region" description="Helical" evidence="6">
    <location>
        <begin position="210"/>
        <end position="228"/>
    </location>
</feature>
<keyword evidence="5 6" id="KW-0472">Membrane</keyword>
<feature type="transmembrane region" description="Helical" evidence="6">
    <location>
        <begin position="120"/>
        <end position="142"/>
    </location>
</feature>
<dbReference type="InterPro" id="IPR000620">
    <property type="entry name" value="EamA_dom"/>
</dbReference>
<feature type="transmembrane region" description="Helical" evidence="6">
    <location>
        <begin position="92"/>
        <end position="113"/>
    </location>
</feature>
<accession>A0A011PKM1</accession>
<dbReference type="SUPFAM" id="SSF103481">
    <property type="entry name" value="Multidrug resistance efflux transporter EmrE"/>
    <property type="match status" value="2"/>
</dbReference>
<feature type="transmembrane region" description="Helical" evidence="6">
    <location>
        <begin position="66"/>
        <end position="86"/>
    </location>
</feature>
<feature type="domain" description="EamA" evidence="7">
    <location>
        <begin position="150"/>
        <end position="281"/>
    </location>
</feature>
<dbReference type="Proteomes" id="UP000022141">
    <property type="component" value="Unassembled WGS sequence"/>
</dbReference>
<keyword evidence="9" id="KW-1185">Reference proteome</keyword>
<proteinExistence type="inferred from homology"/>
<evidence type="ECO:0000256" key="3">
    <source>
        <dbReference type="ARBA" id="ARBA00022692"/>
    </source>
</evidence>
<dbReference type="Gene3D" id="1.10.3730.20">
    <property type="match status" value="1"/>
</dbReference>
<evidence type="ECO:0000256" key="2">
    <source>
        <dbReference type="ARBA" id="ARBA00007362"/>
    </source>
</evidence>
<comment type="caution">
    <text evidence="8">The sequence shown here is derived from an EMBL/GenBank/DDBJ whole genome shotgun (WGS) entry which is preliminary data.</text>
</comment>
<dbReference type="InterPro" id="IPR037185">
    <property type="entry name" value="EmrE-like"/>
</dbReference>
<feature type="transmembrane region" description="Helical" evidence="6">
    <location>
        <begin position="265"/>
        <end position="286"/>
    </location>
</feature>
<evidence type="ECO:0000256" key="4">
    <source>
        <dbReference type="ARBA" id="ARBA00022989"/>
    </source>
</evidence>
<evidence type="ECO:0000256" key="5">
    <source>
        <dbReference type="ARBA" id="ARBA00023136"/>
    </source>
</evidence>
<evidence type="ECO:0000256" key="1">
    <source>
        <dbReference type="ARBA" id="ARBA00004141"/>
    </source>
</evidence>
<feature type="domain" description="EamA" evidence="7">
    <location>
        <begin position="9"/>
        <end position="136"/>
    </location>
</feature>
<feature type="transmembrane region" description="Helical" evidence="6">
    <location>
        <begin position="9"/>
        <end position="27"/>
    </location>
</feature>
<feature type="transmembrane region" description="Helical" evidence="6">
    <location>
        <begin position="148"/>
        <end position="167"/>
    </location>
</feature>
<comment type="similarity">
    <text evidence="2">Belongs to the EamA transporter family.</text>
</comment>
<feature type="transmembrane region" description="Helical" evidence="6">
    <location>
        <begin position="33"/>
        <end position="54"/>
    </location>
</feature>
<dbReference type="InterPro" id="IPR050638">
    <property type="entry name" value="AA-Vitamin_Transporters"/>
</dbReference>
<evidence type="ECO:0000313" key="8">
    <source>
        <dbReference type="EMBL" id="EXI88036.1"/>
    </source>
</evidence>